<sequence>MASSPNPHLYSPSTKAGAVKAVQELQKETVLAVDSEGVHLGKTGLLTLLQVGTMSGKVYLFDVLKNEKEQDKRFFKDTGLDAILTSSDIVKVIHSCARDSAALIHQFGIYLKNVFDTQVAHLIIEEQKGRKLPSRLKLMEICRTYSTEACVYERKEEFKNEWAIRQGDFWATRPITPEMIAYASGDVTAVIPEVYETQKGFLEKHCLLGIFEARVKEELYYHFNKAARIRRKLRNDGNVQAILKDMSKKYCLGTDFQSLTEKDEISALSLLRLEEAYRYPPVIQHLKEASWRAKAKKLEESLKATEQTYFTGLDYELQNVESGGTVDMKREIRRLKKLSVPIINQIFCEKYNANTPWQKISSNDIEILRSFRPIEETYDPVVLSVYQKVKHIYI</sequence>
<dbReference type="EMBL" id="JBJQND010000012">
    <property type="protein sequence ID" value="KAL3858965.1"/>
    <property type="molecule type" value="Genomic_DNA"/>
</dbReference>
<protein>
    <recommendedName>
        <fullName evidence="1">3'-5' exonuclease domain-containing protein</fullName>
    </recommendedName>
</protein>
<accession>A0ABD3VBJ4</accession>
<evidence type="ECO:0000259" key="1">
    <source>
        <dbReference type="SMART" id="SM00474"/>
    </source>
</evidence>
<dbReference type="AlphaFoldDB" id="A0ABD3VBJ4"/>
<dbReference type="InterPro" id="IPR036397">
    <property type="entry name" value="RNaseH_sf"/>
</dbReference>
<reference evidence="2 3" key="1">
    <citation type="submission" date="2024-11" db="EMBL/GenBank/DDBJ databases">
        <title>Chromosome-level genome assembly of the freshwater bivalve Anodonta woodiana.</title>
        <authorList>
            <person name="Chen X."/>
        </authorList>
    </citation>
    <scope>NUCLEOTIDE SEQUENCE [LARGE SCALE GENOMIC DNA]</scope>
    <source>
        <strain evidence="2">MN2024</strain>
        <tissue evidence="2">Gills</tissue>
    </source>
</reference>
<name>A0ABD3VBJ4_SINWO</name>
<evidence type="ECO:0000313" key="2">
    <source>
        <dbReference type="EMBL" id="KAL3858965.1"/>
    </source>
</evidence>
<gene>
    <name evidence="2" type="ORF">ACJMK2_009210</name>
</gene>
<proteinExistence type="predicted"/>
<dbReference type="InterPro" id="IPR002562">
    <property type="entry name" value="3'-5'_exonuclease_dom"/>
</dbReference>
<comment type="caution">
    <text evidence="2">The sequence shown here is derived from an EMBL/GenBank/DDBJ whole genome shotgun (WGS) entry which is preliminary data.</text>
</comment>
<organism evidence="2 3">
    <name type="scientific">Sinanodonta woodiana</name>
    <name type="common">Chinese pond mussel</name>
    <name type="synonym">Anodonta woodiana</name>
    <dbReference type="NCBI Taxonomy" id="1069815"/>
    <lineage>
        <taxon>Eukaryota</taxon>
        <taxon>Metazoa</taxon>
        <taxon>Spiralia</taxon>
        <taxon>Lophotrochozoa</taxon>
        <taxon>Mollusca</taxon>
        <taxon>Bivalvia</taxon>
        <taxon>Autobranchia</taxon>
        <taxon>Heteroconchia</taxon>
        <taxon>Palaeoheterodonta</taxon>
        <taxon>Unionida</taxon>
        <taxon>Unionoidea</taxon>
        <taxon>Unionidae</taxon>
        <taxon>Unioninae</taxon>
        <taxon>Sinanodonta</taxon>
    </lineage>
</organism>
<keyword evidence="3" id="KW-1185">Reference proteome</keyword>
<feature type="domain" description="3'-5' exonuclease" evidence="1">
    <location>
        <begin position="10"/>
        <end position="203"/>
    </location>
</feature>
<dbReference type="Pfam" id="PF01612">
    <property type="entry name" value="DNA_pol_A_exo1"/>
    <property type="match status" value="1"/>
</dbReference>
<dbReference type="Proteomes" id="UP001634394">
    <property type="component" value="Unassembled WGS sequence"/>
</dbReference>
<dbReference type="PANTHER" id="PTHR46814">
    <property type="entry name" value="EGALITARIAN, ISOFORM B"/>
    <property type="match status" value="1"/>
</dbReference>
<dbReference type="SMART" id="SM00474">
    <property type="entry name" value="35EXOc"/>
    <property type="match status" value="1"/>
</dbReference>
<dbReference type="SUPFAM" id="SSF53098">
    <property type="entry name" value="Ribonuclease H-like"/>
    <property type="match status" value="1"/>
</dbReference>
<dbReference type="PANTHER" id="PTHR46814:SF1">
    <property type="entry name" value="EGALITARIAN, ISOFORM B"/>
    <property type="match status" value="1"/>
</dbReference>
<evidence type="ECO:0000313" key="3">
    <source>
        <dbReference type="Proteomes" id="UP001634394"/>
    </source>
</evidence>
<dbReference type="InterPro" id="IPR012337">
    <property type="entry name" value="RNaseH-like_sf"/>
</dbReference>
<dbReference type="Gene3D" id="3.30.420.10">
    <property type="entry name" value="Ribonuclease H-like superfamily/Ribonuclease H"/>
    <property type="match status" value="1"/>
</dbReference>